<dbReference type="InterPro" id="IPR037202">
    <property type="entry name" value="ESCRT_assembly_dom"/>
</dbReference>
<dbReference type="Pfam" id="PF05743">
    <property type="entry name" value="UEV"/>
    <property type="match status" value="1"/>
</dbReference>
<dbReference type="CDD" id="cd11685">
    <property type="entry name" value="UEV_TSG101-like"/>
    <property type="match status" value="1"/>
</dbReference>
<feature type="domain" description="UEV" evidence="10">
    <location>
        <begin position="14"/>
        <end position="157"/>
    </location>
</feature>
<dbReference type="PANTHER" id="PTHR23306">
    <property type="entry name" value="TUMOR SUSCEPTIBILITY GENE 101 PROTEIN-RELATED"/>
    <property type="match status" value="1"/>
</dbReference>
<dbReference type="AlphaFoldDB" id="A0AAV8UE19"/>
<sequence length="335" mass="38374">MAPTFATHFIDTALSRTGFSALSYPDPKQKWLIRKHLLSLIQDHPNFTPSTDTFFHNDGTIVNLLYVNGDLHISNHTPLITLTIWLHENYPYKAPLVYASSNSMSPIHECHPFVDASSGVVTSPYLQTWLFPKRNLSELVHNLVKIFSHDHPFAYLPSANFTHPSLASRMEALDRLSGMLHYDMMVLQAKHEEEMEQLSKLNEEMVKRDDIITAMIIGLDHENMNLKERVMALTNEADVLVNWLRVNNSKPELSRCRDERENVFQGADDESKMEIDCLATERGIEDVIDALYEALEQGVVSIDVYLKQLRPLAREQFLNRALLLKLRGPNILHCI</sequence>
<dbReference type="Proteomes" id="UP001159364">
    <property type="component" value="Linkage Group LG08"/>
</dbReference>
<evidence type="ECO:0000256" key="3">
    <source>
        <dbReference type="ARBA" id="ARBA00022448"/>
    </source>
</evidence>
<keyword evidence="3 7" id="KW-0813">Transport</keyword>
<dbReference type="PANTHER" id="PTHR23306:SF21">
    <property type="entry name" value="UBIQUITIN-CONJUGATING ENZYME_RWD-LIKE PROTEIN"/>
    <property type="match status" value="1"/>
</dbReference>
<dbReference type="GO" id="GO:0043130">
    <property type="term" value="F:ubiquitin binding"/>
    <property type="evidence" value="ECO:0007669"/>
    <property type="project" value="TreeGrafter"/>
</dbReference>
<evidence type="ECO:0000313" key="12">
    <source>
        <dbReference type="Proteomes" id="UP001159364"/>
    </source>
</evidence>
<comment type="similarity">
    <text evidence="2">Belongs to the ubiquitin-conjugating enzyme family. UEV subfamily.</text>
</comment>
<name>A0AAV8UE19_9ROSI</name>
<dbReference type="Gene3D" id="3.10.110.10">
    <property type="entry name" value="Ubiquitin Conjugating Enzyme"/>
    <property type="match status" value="1"/>
</dbReference>
<evidence type="ECO:0000313" key="11">
    <source>
        <dbReference type="EMBL" id="KAJ8899482.1"/>
    </source>
</evidence>
<dbReference type="EMBL" id="JAIWQS010000008">
    <property type="protein sequence ID" value="KAJ8899482.1"/>
    <property type="molecule type" value="Genomic_DNA"/>
</dbReference>
<keyword evidence="6 8" id="KW-0175">Coiled coil</keyword>
<reference evidence="11 12" key="1">
    <citation type="submission" date="2021-09" db="EMBL/GenBank/DDBJ databases">
        <title>Genomic insights and catalytic innovation underlie evolution of tropane alkaloids biosynthesis.</title>
        <authorList>
            <person name="Wang Y.-J."/>
            <person name="Tian T."/>
            <person name="Huang J.-P."/>
            <person name="Huang S.-X."/>
        </authorList>
    </citation>
    <scope>NUCLEOTIDE SEQUENCE [LARGE SCALE GENOMIC DNA]</scope>
    <source>
        <strain evidence="11">KIB-2018</strain>
        <tissue evidence="11">Leaf</tissue>
    </source>
</reference>
<comment type="subcellular location">
    <subcellularLocation>
        <location evidence="1">Endosome</location>
    </subcellularLocation>
</comment>
<evidence type="ECO:0000256" key="6">
    <source>
        <dbReference type="ARBA" id="ARBA00023054"/>
    </source>
</evidence>
<comment type="caution">
    <text evidence="11">The sequence shown here is derived from an EMBL/GenBank/DDBJ whole genome shotgun (WGS) entry which is preliminary data.</text>
</comment>
<proteinExistence type="inferred from homology"/>
<feature type="coiled-coil region" evidence="8">
    <location>
        <begin position="184"/>
        <end position="236"/>
    </location>
</feature>
<evidence type="ECO:0000259" key="10">
    <source>
        <dbReference type="PROSITE" id="PS51322"/>
    </source>
</evidence>
<keyword evidence="4" id="KW-0967">Endosome</keyword>
<dbReference type="InterPro" id="IPR052070">
    <property type="entry name" value="ESCRT-I_UEV_domain"/>
</dbReference>
<evidence type="ECO:0000256" key="2">
    <source>
        <dbReference type="ARBA" id="ARBA00009594"/>
    </source>
</evidence>
<dbReference type="GO" id="GO:0015031">
    <property type="term" value="P:protein transport"/>
    <property type="evidence" value="ECO:0007669"/>
    <property type="project" value="UniProtKB-UniRule"/>
</dbReference>
<evidence type="ECO:0000256" key="7">
    <source>
        <dbReference type="PROSITE-ProRule" id="PRU00644"/>
    </source>
</evidence>
<evidence type="ECO:0000256" key="5">
    <source>
        <dbReference type="ARBA" id="ARBA00022927"/>
    </source>
</evidence>
<dbReference type="PROSITE" id="PS51322">
    <property type="entry name" value="UEV"/>
    <property type="match status" value="1"/>
</dbReference>
<accession>A0AAV8UE19</accession>
<dbReference type="Pfam" id="PF09454">
    <property type="entry name" value="Vps23_core"/>
    <property type="match status" value="1"/>
</dbReference>
<gene>
    <name evidence="11" type="ORF">K2173_018456</name>
</gene>
<dbReference type="GO" id="GO:0008333">
    <property type="term" value="P:endosome to lysosome transport"/>
    <property type="evidence" value="ECO:0007669"/>
    <property type="project" value="TreeGrafter"/>
</dbReference>
<dbReference type="InterPro" id="IPR017916">
    <property type="entry name" value="SB_dom"/>
</dbReference>
<organism evidence="11 12">
    <name type="scientific">Erythroxylum novogranatense</name>
    <dbReference type="NCBI Taxonomy" id="1862640"/>
    <lineage>
        <taxon>Eukaryota</taxon>
        <taxon>Viridiplantae</taxon>
        <taxon>Streptophyta</taxon>
        <taxon>Embryophyta</taxon>
        <taxon>Tracheophyta</taxon>
        <taxon>Spermatophyta</taxon>
        <taxon>Magnoliopsida</taxon>
        <taxon>eudicotyledons</taxon>
        <taxon>Gunneridae</taxon>
        <taxon>Pentapetalae</taxon>
        <taxon>rosids</taxon>
        <taxon>fabids</taxon>
        <taxon>Malpighiales</taxon>
        <taxon>Erythroxylaceae</taxon>
        <taxon>Erythroxylum</taxon>
    </lineage>
</organism>
<evidence type="ECO:0000256" key="1">
    <source>
        <dbReference type="ARBA" id="ARBA00004177"/>
    </source>
</evidence>
<evidence type="ECO:0000259" key="9">
    <source>
        <dbReference type="PROSITE" id="PS51312"/>
    </source>
</evidence>
<dbReference type="SUPFAM" id="SSF54495">
    <property type="entry name" value="UBC-like"/>
    <property type="match status" value="1"/>
</dbReference>
<feature type="domain" description="SB" evidence="9">
    <location>
        <begin position="268"/>
        <end position="335"/>
    </location>
</feature>
<protein>
    <recommendedName>
        <fullName evidence="13">Protein ELC-like</fullName>
    </recommendedName>
</protein>
<dbReference type="Gene3D" id="6.10.140.820">
    <property type="match status" value="1"/>
</dbReference>
<dbReference type="InterPro" id="IPR016135">
    <property type="entry name" value="UBQ-conjugating_enzyme/RWD"/>
</dbReference>
<dbReference type="PROSITE" id="PS51312">
    <property type="entry name" value="SB"/>
    <property type="match status" value="1"/>
</dbReference>
<evidence type="ECO:0000256" key="8">
    <source>
        <dbReference type="SAM" id="Coils"/>
    </source>
</evidence>
<evidence type="ECO:0000256" key="4">
    <source>
        <dbReference type="ARBA" id="ARBA00022753"/>
    </source>
</evidence>
<evidence type="ECO:0008006" key="13">
    <source>
        <dbReference type="Google" id="ProtNLM"/>
    </source>
</evidence>
<keyword evidence="5 7" id="KW-0653">Protein transport</keyword>
<dbReference type="InterPro" id="IPR008883">
    <property type="entry name" value="UEV_N"/>
</dbReference>
<dbReference type="GO" id="GO:0000813">
    <property type="term" value="C:ESCRT I complex"/>
    <property type="evidence" value="ECO:0007669"/>
    <property type="project" value="TreeGrafter"/>
</dbReference>
<keyword evidence="12" id="KW-1185">Reference proteome</keyword>
<dbReference type="SUPFAM" id="SSF140111">
    <property type="entry name" value="Endosomal sorting complex assembly domain"/>
    <property type="match status" value="1"/>
</dbReference>